<dbReference type="SMART" id="SM00986">
    <property type="entry name" value="UDG"/>
    <property type="match status" value="1"/>
</dbReference>
<sequence>MLIQSVVTVMLEIQTLIDEIQEEANRAEFPIDEPIYQKANAEPTQPILYAGNLQSPLCVFGRDLGKDEVANRQPLYGAAGSLVRKGLYRTLFNTESTDKTELEKVLNQVLLTNTVPYKPPGNKAYSTAVKQRFRPYIERLLVCHWQGDRIITLGNDAFDWFTPYAPKGTLKEFFQRGDRYSSSQPITLQATDSQGNLHQRPITLLPLPHPSPLNQRYYAQFPLLLQQRLSDIFQ</sequence>
<dbReference type="eggNOG" id="COG1573">
    <property type="taxonomic scope" value="Bacteria"/>
</dbReference>
<dbReference type="Gene3D" id="3.40.470.10">
    <property type="entry name" value="Uracil-DNA glycosylase-like domain"/>
    <property type="match status" value="1"/>
</dbReference>
<evidence type="ECO:0000256" key="3">
    <source>
        <dbReference type="ARBA" id="ARBA00022763"/>
    </source>
</evidence>
<dbReference type="InterPro" id="IPR036895">
    <property type="entry name" value="Uracil-DNA_glycosylase-like_sf"/>
</dbReference>
<evidence type="ECO:0000256" key="7">
    <source>
        <dbReference type="ARBA" id="ARBA00023204"/>
    </source>
</evidence>
<dbReference type="PANTHER" id="PTHR33693">
    <property type="entry name" value="TYPE-5 URACIL-DNA GLYCOSYLASE"/>
    <property type="match status" value="1"/>
</dbReference>
<accession>K9TRG5</accession>
<evidence type="ECO:0000256" key="4">
    <source>
        <dbReference type="ARBA" id="ARBA00022801"/>
    </source>
</evidence>
<reference evidence="9 10" key="1">
    <citation type="submission" date="2012-06" db="EMBL/GenBank/DDBJ databases">
        <title>Finished chromosome of genome of Oscillatoria acuminata PCC 6304.</title>
        <authorList>
            <consortium name="US DOE Joint Genome Institute"/>
            <person name="Gugger M."/>
            <person name="Coursin T."/>
            <person name="Rippka R."/>
            <person name="Tandeau De Marsac N."/>
            <person name="Huntemann M."/>
            <person name="Wei C.-L."/>
            <person name="Han J."/>
            <person name="Detter J.C."/>
            <person name="Han C."/>
            <person name="Tapia R."/>
            <person name="Davenport K."/>
            <person name="Daligault H."/>
            <person name="Erkkila T."/>
            <person name="Gu W."/>
            <person name="Munk A.C.C."/>
            <person name="Teshima H."/>
            <person name="Xu Y."/>
            <person name="Chain P."/>
            <person name="Chen A."/>
            <person name="Krypides N."/>
            <person name="Mavromatis K."/>
            <person name="Markowitz V."/>
            <person name="Szeto E."/>
            <person name="Ivanova N."/>
            <person name="Mikhailova N."/>
            <person name="Ovchinnikova G."/>
            <person name="Pagani I."/>
            <person name="Pati A."/>
            <person name="Goodwin L."/>
            <person name="Peters L."/>
            <person name="Pitluck S."/>
            <person name="Woyke T."/>
            <person name="Kerfeld C."/>
        </authorList>
    </citation>
    <scope>NUCLEOTIDE SEQUENCE [LARGE SCALE GENOMIC DNA]</scope>
    <source>
        <strain evidence="9 10">PCC 6304</strain>
    </source>
</reference>
<dbReference type="GO" id="GO:0006281">
    <property type="term" value="P:DNA repair"/>
    <property type="evidence" value="ECO:0007669"/>
    <property type="project" value="UniProtKB-KW"/>
</dbReference>
<protein>
    <submittedName>
        <fullName evidence="9">Uracil-DNA glycosylase</fullName>
    </submittedName>
</protein>
<dbReference type="AlphaFoldDB" id="K9TRG5"/>
<dbReference type="GO" id="GO:0097506">
    <property type="term" value="F:deaminated base DNA N-glycosylase activity"/>
    <property type="evidence" value="ECO:0007669"/>
    <property type="project" value="UniProtKB-ARBA"/>
</dbReference>
<dbReference type="GO" id="GO:0051539">
    <property type="term" value="F:4 iron, 4 sulfur cluster binding"/>
    <property type="evidence" value="ECO:0007669"/>
    <property type="project" value="UniProtKB-KW"/>
</dbReference>
<dbReference type="RefSeq" id="WP_015151213.1">
    <property type="nucleotide sequence ID" value="NC_019693.1"/>
</dbReference>
<dbReference type="InterPro" id="IPR051536">
    <property type="entry name" value="UDG_Type-4/5"/>
</dbReference>
<evidence type="ECO:0000313" key="9">
    <source>
        <dbReference type="EMBL" id="AFY84599.1"/>
    </source>
</evidence>
<keyword evidence="2" id="KW-0479">Metal-binding</keyword>
<keyword evidence="5" id="KW-0408">Iron</keyword>
<dbReference type="Pfam" id="PF03167">
    <property type="entry name" value="UDG"/>
    <property type="match status" value="1"/>
</dbReference>
<evidence type="ECO:0000259" key="8">
    <source>
        <dbReference type="SMART" id="SM00986"/>
    </source>
</evidence>
<evidence type="ECO:0000256" key="1">
    <source>
        <dbReference type="ARBA" id="ARBA00022485"/>
    </source>
</evidence>
<evidence type="ECO:0000313" key="10">
    <source>
        <dbReference type="Proteomes" id="UP000010367"/>
    </source>
</evidence>
<keyword evidence="7" id="KW-0234">DNA repair</keyword>
<dbReference type="InParanoid" id="K9TRG5"/>
<gene>
    <name evidence="9" type="ORF">Oscil6304_5097</name>
</gene>
<keyword evidence="10" id="KW-1185">Reference proteome</keyword>
<keyword evidence="1" id="KW-0004">4Fe-4S</keyword>
<keyword evidence="4" id="KW-0378">Hydrolase</keyword>
<organism evidence="9 10">
    <name type="scientific">Oscillatoria acuminata PCC 6304</name>
    <dbReference type="NCBI Taxonomy" id="56110"/>
    <lineage>
        <taxon>Bacteria</taxon>
        <taxon>Bacillati</taxon>
        <taxon>Cyanobacteriota</taxon>
        <taxon>Cyanophyceae</taxon>
        <taxon>Oscillatoriophycideae</taxon>
        <taxon>Oscillatoriales</taxon>
        <taxon>Oscillatoriaceae</taxon>
        <taxon>Oscillatoria</taxon>
    </lineage>
</organism>
<dbReference type="GO" id="GO:0046872">
    <property type="term" value="F:metal ion binding"/>
    <property type="evidence" value="ECO:0007669"/>
    <property type="project" value="UniProtKB-KW"/>
</dbReference>
<keyword evidence="6" id="KW-0411">Iron-sulfur</keyword>
<dbReference type="EMBL" id="CP003607">
    <property type="protein sequence ID" value="AFY84599.1"/>
    <property type="molecule type" value="Genomic_DNA"/>
</dbReference>
<dbReference type="STRING" id="56110.Oscil6304_5097"/>
<evidence type="ECO:0000256" key="6">
    <source>
        <dbReference type="ARBA" id="ARBA00023014"/>
    </source>
</evidence>
<evidence type="ECO:0000256" key="5">
    <source>
        <dbReference type="ARBA" id="ARBA00023004"/>
    </source>
</evidence>
<dbReference type="KEGG" id="oac:Oscil6304_5097"/>
<dbReference type="SMART" id="SM00987">
    <property type="entry name" value="UreE_C"/>
    <property type="match status" value="1"/>
</dbReference>
<dbReference type="PATRIC" id="fig|56110.3.peg.6232"/>
<dbReference type="PANTHER" id="PTHR33693:SF1">
    <property type="entry name" value="TYPE-4 URACIL-DNA GLYCOSYLASE"/>
    <property type="match status" value="1"/>
</dbReference>
<evidence type="ECO:0000256" key="2">
    <source>
        <dbReference type="ARBA" id="ARBA00022723"/>
    </source>
</evidence>
<dbReference type="Proteomes" id="UP000010367">
    <property type="component" value="Chromosome"/>
</dbReference>
<dbReference type="SUPFAM" id="SSF52141">
    <property type="entry name" value="Uracil-DNA glycosylase-like"/>
    <property type="match status" value="1"/>
</dbReference>
<proteinExistence type="predicted"/>
<name>K9TRG5_9CYAN</name>
<dbReference type="InterPro" id="IPR005122">
    <property type="entry name" value="Uracil-DNA_glycosylase-like"/>
</dbReference>
<keyword evidence="3" id="KW-0227">DNA damage</keyword>
<dbReference type="HOGENOM" id="CLU_1223906_0_0_3"/>
<feature type="domain" description="Uracil-DNA glycosylase-like" evidence="8">
    <location>
        <begin position="48"/>
        <end position="233"/>
    </location>
</feature>